<proteinExistence type="predicted"/>
<organism evidence="2 3">
    <name type="scientific">Seiridium cardinale</name>
    <dbReference type="NCBI Taxonomy" id="138064"/>
    <lineage>
        <taxon>Eukaryota</taxon>
        <taxon>Fungi</taxon>
        <taxon>Dikarya</taxon>
        <taxon>Ascomycota</taxon>
        <taxon>Pezizomycotina</taxon>
        <taxon>Sordariomycetes</taxon>
        <taxon>Xylariomycetidae</taxon>
        <taxon>Amphisphaeriales</taxon>
        <taxon>Sporocadaceae</taxon>
        <taxon>Seiridium</taxon>
    </lineage>
</organism>
<dbReference type="SUPFAM" id="SSF53300">
    <property type="entry name" value="vWA-like"/>
    <property type="match status" value="1"/>
</dbReference>
<reference evidence="2 3" key="1">
    <citation type="submission" date="2024-02" db="EMBL/GenBank/DDBJ databases">
        <title>First draft genome assembly of two strains of Seiridium cardinale.</title>
        <authorList>
            <person name="Emiliani G."/>
            <person name="Scali E."/>
        </authorList>
    </citation>
    <scope>NUCLEOTIDE SEQUENCE [LARGE SCALE GENOMIC DNA]</scope>
    <source>
        <strain evidence="2 3">BM-138-000479</strain>
    </source>
</reference>
<dbReference type="InterPro" id="IPR002035">
    <property type="entry name" value="VWF_A"/>
</dbReference>
<evidence type="ECO:0000313" key="2">
    <source>
        <dbReference type="EMBL" id="KAK9776314.1"/>
    </source>
</evidence>
<name>A0ABR2XR78_9PEZI</name>
<dbReference type="Pfam" id="PF13768">
    <property type="entry name" value="VWA_3"/>
    <property type="match status" value="1"/>
</dbReference>
<evidence type="ECO:0000313" key="3">
    <source>
        <dbReference type="Proteomes" id="UP001465668"/>
    </source>
</evidence>
<accession>A0ABR2XR78</accession>
<protein>
    <submittedName>
        <fullName evidence="2">VWFA domain-containing protein</fullName>
    </submittedName>
</protein>
<evidence type="ECO:0000259" key="1">
    <source>
        <dbReference type="Pfam" id="PF13768"/>
    </source>
</evidence>
<comment type="caution">
    <text evidence="2">The sequence shown here is derived from an EMBL/GenBank/DDBJ whole genome shotgun (WGS) entry which is preliminary data.</text>
</comment>
<gene>
    <name evidence="2" type="ORF">SCAR479_06926</name>
</gene>
<sequence>MAVKYMLDQLPRRKKSTFNIYSFDTSASSILPGGRSLGYDTRNLGDAVTAIDLLKVKPYRGTKINAALTAVLAVRDTTKPCYSIIVITDGLDWSVATAIQTIQ</sequence>
<dbReference type="Proteomes" id="UP001465668">
    <property type="component" value="Unassembled WGS sequence"/>
</dbReference>
<dbReference type="InterPro" id="IPR036465">
    <property type="entry name" value="vWFA_dom_sf"/>
</dbReference>
<dbReference type="Gene3D" id="3.40.50.410">
    <property type="entry name" value="von Willebrand factor, type A domain"/>
    <property type="match status" value="1"/>
</dbReference>
<dbReference type="EMBL" id="JARVKM010000028">
    <property type="protein sequence ID" value="KAK9776314.1"/>
    <property type="molecule type" value="Genomic_DNA"/>
</dbReference>
<feature type="domain" description="VWFA" evidence="1">
    <location>
        <begin position="2"/>
        <end position="92"/>
    </location>
</feature>
<keyword evidence="3" id="KW-1185">Reference proteome</keyword>